<dbReference type="AlphaFoldDB" id="A0AAN6B5K3"/>
<protein>
    <submittedName>
        <fullName evidence="2">Uncharacterized protein</fullName>
    </submittedName>
</protein>
<dbReference type="EMBL" id="WBPI01000023">
    <property type="protein sequence ID" value="KAB2447013.1"/>
    <property type="molecule type" value="Genomic_DNA"/>
</dbReference>
<evidence type="ECO:0000313" key="2">
    <source>
        <dbReference type="EMBL" id="KAB2447013.1"/>
    </source>
</evidence>
<keyword evidence="1" id="KW-0472">Membrane</keyword>
<dbReference type="Proteomes" id="UP000461739">
    <property type="component" value="Unassembled WGS sequence"/>
</dbReference>
<feature type="transmembrane region" description="Helical" evidence="1">
    <location>
        <begin position="12"/>
        <end position="34"/>
    </location>
</feature>
<sequence>MDNKKIDSTIIIFTITVFTYGIVCLYEMGFKTFYNLPHKLIDVNPSIIAVITITLGSIGILGLIYNVFLNEETNLKASFKRLLKLDTRQRENERSLKWCSYIILVFLIPLCYFNVVRFDKFYSNGWYIVAIAGSLYTISKNYMKLFFCFAIIVIGLSIFKAGFGMASKKEDYLILKGTNLIVLDFKGDKAIVAKADFKKKLIYPEYQFIKLESAKPNEQQFELKHTGFMEMKR</sequence>
<reference evidence="2 3" key="1">
    <citation type="submission" date="2019-10" db="EMBL/GenBank/DDBJ databases">
        <title>Bacillus from the desert of Cuatro Cinegas, Coahuila.</title>
        <authorList>
            <person name="Olmedo-Alvarez G."/>
            <person name="Saldana S."/>
            <person name="Barcelo D."/>
        </authorList>
    </citation>
    <scope>NUCLEOTIDE SEQUENCE [LARGE SCALE GENOMIC DNA]</scope>
    <source>
        <strain evidence="2 3">CH316_11T</strain>
    </source>
</reference>
<evidence type="ECO:0000313" key="3">
    <source>
        <dbReference type="Proteomes" id="UP000461739"/>
    </source>
</evidence>
<accession>A0AAN6B5K3</accession>
<proteinExistence type="predicted"/>
<keyword evidence="1" id="KW-0812">Transmembrane</keyword>
<evidence type="ECO:0000256" key="1">
    <source>
        <dbReference type="SAM" id="Phobius"/>
    </source>
</evidence>
<gene>
    <name evidence="2" type="ORF">F8165_25925</name>
</gene>
<keyword evidence="1" id="KW-1133">Transmembrane helix</keyword>
<feature type="transmembrane region" description="Helical" evidence="1">
    <location>
        <begin position="46"/>
        <end position="68"/>
    </location>
</feature>
<name>A0AAN6B5K3_BACCE</name>
<dbReference type="RefSeq" id="WP_151527294.1">
    <property type="nucleotide sequence ID" value="NZ_WBPA01000005.1"/>
</dbReference>
<feature type="transmembrane region" description="Helical" evidence="1">
    <location>
        <begin position="145"/>
        <end position="166"/>
    </location>
</feature>
<comment type="caution">
    <text evidence="2">The sequence shown here is derived from an EMBL/GenBank/DDBJ whole genome shotgun (WGS) entry which is preliminary data.</text>
</comment>
<feature type="transmembrane region" description="Helical" evidence="1">
    <location>
        <begin position="121"/>
        <end position="138"/>
    </location>
</feature>
<feature type="transmembrane region" description="Helical" evidence="1">
    <location>
        <begin position="98"/>
        <end position="115"/>
    </location>
</feature>
<organism evidence="2 3">
    <name type="scientific">Bacillus cereus</name>
    <dbReference type="NCBI Taxonomy" id="1396"/>
    <lineage>
        <taxon>Bacteria</taxon>
        <taxon>Bacillati</taxon>
        <taxon>Bacillota</taxon>
        <taxon>Bacilli</taxon>
        <taxon>Bacillales</taxon>
        <taxon>Bacillaceae</taxon>
        <taxon>Bacillus</taxon>
        <taxon>Bacillus cereus group</taxon>
    </lineage>
</organism>